<name>A0A2G9TL05_TELCI</name>
<dbReference type="GO" id="GO:0006081">
    <property type="term" value="P:aldehyde metabolic process"/>
    <property type="evidence" value="ECO:0007669"/>
    <property type="project" value="InterPro"/>
</dbReference>
<dbReference type="EMBL" id="KZ360325">
    <property type="protein sequence ID" value="PIO58673.1"/>
    <property type="molecule type" value="Genomic_DNA"/>
</dbReference>
<keyword evidence="7" id="KW-1185">Reference proteome</keyword>
<reference evidence="6 7" key="1">
    <citation type="submission" date="2015-09" db="EMBL/GenBank/DDBJ databases">
        <title>Draft genome of the parasitic nematode Teladorsagia circumcincta isolate WARC Sus (inbred).</title>
        <authorList>
            <person name="Mitreva M."/>
        </authorList>
    </citation>
    <scope>NUCLEOTIDE SEQUENCE [LARGE SCALE GENOMIC DNA]</scope>
    <source>
        <strain evidence="6 7">S</strain>
    </source>
</reference>
<evidence type="ECO:0000256" key="1">
    <source>
        <dbReference type="ARBA" id="ARBA00009986"/>
    </source>
</evidence>
<dbReference type="Gene3D" id="3.40.309.10">
    <property type="entry name" value="Aldehyde Dehydrogenase, Chain A, domain 2"/>
    <property type="match status" value="2"/>
</dbReference>
<organism evidence="6 7">
    <name type="scientific">Teladorsagia circumcincta</name>
    <name type="common">Brown stomach worm</name>
    <name type="synonym">Ostertagia circumcincta</name>
    <dbReference type="NCBI Taxonomy" id="45464"/>
    <lineage>
        <taxon>Eukaryota</taxon>
        <taxon>Metazoa</taxon>
        <taxon>Ecdysozoa</taxon>
        <taxon>Nematoda</taxon>
        <taxon>Chromadorea</taxon>
        <taxon>Rhabditida</taxon>
        <taxon>Rhabditina</taxon>
        <taxon>Rhabditomorpha</taxon>
        <taxon>Strongyloidea</taxon>
        <taxon>Trichostrongylidae</taxon>
        <taxon>Teladorsagia</taxon>
    </lineage>
</organism>
<evidence type="ECO:0000256" key="3">
    <source>
        <dbReference type="PROSITE-ProRule" id="PRU10007"/>
    </source>
</evidence>
<proteinExistence type="inferred from homology"/>
<dbReference type="Proteomes" id="UP000230423">
    <property type="component" value="Unassembled WGS sequence"/>
</dbReference>
<dbReference type="SUPFAM" id="SSF53720">
    <property type="entry name" value="ALDH-like"/>
    <property type="match status" value="1"/>
</dbReference>
<sequence length="182" mass="20003">MTAAAKYLTPVLLELGGKNPVVIDSDSDIEEVAKRIIYSKTYNCGQICISSDYVLTTEQIKPKLIAALTKHYEKMAPFKENKAFVKSFDEAIGWGRDNEKPLGAYLFTENPDKVKRFLLETSSGGVTVNDVMSHVFVSTLPVGGVGNSGMGRINGKYGFDNFVHEKPILVRKGLGKEVVARL</sequence>
<dbReference type="Gene3D" id="3.40.605.10">
    <property type="entry name" value="Aldehyde Dehydrogenase, Chain A, domain 1"/>
    <property type="match status" value="2"/>
</dbReference>
<dbReference type="PANTHER" id="PTHR43570:SF16">
    <property type="entry name" value="ALDEHYDE DEHYDROGENASE TYPE III, ISOFORM Q"/>
    <property type="match status" value="1"/>
</dbReference>
<accession>A0A2G9TL05</accession>
<dbReference type="InterPro" id="IPR029510">
    <property type="entry name" value="Ald_DH_CS_GLU"/>
</dbReference>
<dbReference type="PROSITE" id="PS00687">
    <property type="entry name" value="ALDEHYDE_DEHYDR_GLU"/>
    <property type="match status" value="1"/>
</dbReference>
<feature type="domain" description="Aldehyde dehydrogenase" evidence="5">
    <location>
        <begin position="2"/>
        <end position="75"/>
    </location>
</feature>
<dbReference type="Pfam" id="PF00171">
    <property type="entry name" value="Aldedh"/>
    <property type="match status" value="2"/>
</dbReference>
<feature type="domain" description="Aldehyde dehydrogenase" evidence="5">
    <location>
        <begin position="85"/>
        <end position="166"/>
    </location>
</feature>
<dbReference type="GO" id="GO:0005737">
    <property type="term" value="C:cytoplasm"/>
    <property type="evidence" value="ECO:0007669"/>
    <property type="project" value="TreeGrafter"/>
</dbReference>
<dbReference type="AlphaFoldDB" id="A0A2G9TL05"/>
<evidence type="ECO:0000256" key="2">
    <source>
        <dbReference type="ARBA" id="ARBA00023002"/>
    </source>
</evidence>
<gene>
    <name evidence="6" type="ORF">TELCIR_19887</name>
</gene>
<keyword evidence="2 4" id="KW-0560">Oxidoreductase</keyword>
<comment type="similarity">
    <text evidence="1 4">Belongs to the aldehyde dehydrogenase family.</text>
</comment>
<protein>
    <recommendedName>
        <fullName evidence="5">Aldehyde dehydrogenase domain-containing protein</fullName>
    </recommendedName>
</protein>
<feature type="active site" evidence="3">
    <location>
        <position position="14"/>
    </location>
</feature>
<dbReference type="OrthoDB" id="440325at2759"/>
<evidence type="ECO:0000259" key="5">
    <source>
        <dbReference type="Pfam" id="PF00171"/>
    </source>
</evidence>
<dbReference type="InterPro" id="IPR012394">
    <property type="entry name" value="Aldehyde_DH_NAD(P)"/>
</dbReference>
<dbReference type="GO" id="GO:0004029">
    <property type="term" value="F:aldehyde dehydrogenase (NAD+) activity"/>
    <property type="evidence" value="ECO:0007669"/>
    <property type="project" value="TreeGrafter"/>
</dbReference>
<dbReference type="PANTHER" id="PTHR43570">
    <property type="entry name" value="ALDEHYDE DEHYDROGENASE"/>
    <property type="match status" value="1"/>
</dbReference>
<evidence type="ECO:0000313" key="6">
    <source>
        <dbReference type="EMBL" id="PIO58673.1"/>
    </source>
</evidence>
<evidence type="ECO:0000256" key="4">
    <source>
        <dbReference type="RuleBase" id="RU003345"/>
    </source>
</evidence>
<dbReference type="InterPro" id="IPR016161">
    <property type="entry name" value="Ald_DH/histidinol_DH"/>
</dbReference>
<dbReference type="InterPro" id="IPR016163">
    <property type="entry name" value="Ald_DH_C"/>
</dbReference>
<dbReference type="InterPro" id="IPR015590">
    <property type="entry name" value="Aldehyde_DH_dom"/>
</dbReference>
<dbReference type="InterPro" id="IPR016162">
    <property type="entry name" value="Ald_DH_N"/>
</dbReference>
<evidence type="ECO:0000313" key="7">
    <source>
        <dbReference type="Proteomes" id="UP000230423"/>
    </source>
</evidence>